<protein>
    <recommendedName>
        <fullName evidence="5">Ribosome maturation factor RimM</fullName>
    </recommendedName>
</protein>
<evidence type="ECO:0000256" key="5">
    <source>
        <dbReference type="HAMAP-Rule" id="MF_00014"/>
    </source>
</evidence>
<comment type="domain">
    <text evidence="5">The PRC barrel domain binds ribosomal protein uS19.</text>
</comment>
<sequence length="192" mass="21389">MKGVSKTVVLLRPSFCIGGRIMNYYNVAKIVNTRGLRGELKVIAYTDFPEERFQAGTELQLFKDANATTPTQAVTVQSAKPFKGMWLIQLAGLDSINEVEKFKGMMLKIAEDQLQELADGEFYQHEIIGLTVIEDGQTLGKVKEILSYGPNDVWVVERPGKKDLLLPYLNDVVLKVDLDKSIVEVAVPEGLD</sequence>
<comment type="function">
    <text evidence="5">An accessory protein needed during the final step in the assembly of 30S ribosomal subunit, possibly for assembly of the head region. Essential for efficient processing of 16S rRNA. May be needed both before and after RbfA during the maturation of 16S rRNA. It has affinity for free ribosomal 30S subunits but not for 70S ribosomes.</text>
</comment>
<accession>E0NF22</accession>
<comment type="caution">
    <text evidence="8">The sequence shown here is derived from an EMBL/GenBank/DDBJ whole genome shotgun (WGS) entry which is preliminary data.</text>
</comment>
<dbReference type="GO" id="GO:0043022">
    <property type="term" value="F:ribosome binding"/>
    <property type="evidence" value="ECO:0007669"/>
    <property type="project" value="InterPro"/>
</dbReference>
<evidence type="ECO:0000259" key="7">
    <source>
        <dbReference type="Pfam" id="PF24986"/>
    </source>
</evidence>
<gene>
    <name evidence="5 8" type="primary">rimM</name>
    <name evidence="8" type="ORF">HMPREF0623_0234</name>
</gene>
<organism evidence="8 9">
    <name type="scientific">Pediococcus acidilactici DSM 20284</name>
    <dbReference type="NCBI Taxonomy" id="862514"/>
    <lineage>
        <taxon>Bacteria</taxon>
        <taxon>Bacillati</taxon>
        <taxon>Bacillota</taxon>
        <taxon>Bacilli</taxon>
        <taxon>Lactobacillales</taxon>
        <taxon>Lactobacillaceae</taxon>
        <taxon>Pediococcus</taxon>
        <taxon>Pediococcus acidilactici group</taxon>
    </lineage>
</organism>
<dbReference type="GO" id="GO:0005840">
    <property type="term" value="C:ribosome"/>
    <property type="evidence" value="ECO:0007669"/>
    <property type="project" value="InterPro"/>
</dbReference>
<dbReference type="InterPro" id="IPR009000">
    <property type="entry name" value="Transl_B-barrel_sf"/>
</dbReference>
<keyword evidence="9" id="KW-1185">Reference proteome</keyword>
<evidence type="ECO:0000313" key="8">
    <source>
        <dbReference type="EMBL" id="EFL96183.1"/>
    </source>
</evidence>
<dbReference type="NCBIfam" id="TIGR02273">
    <property type="entry name" value="16S_RimM"/>
    <property type="match status" value="1"/>
</dbReference>
<dbReference type="HAMAP" id="MF_00014">
    <property type="entry name" value="Ribosome_mat_RimM"/>
    <property type="match status" value="1"/>
</dbReference>
<dbReference type="AlphaFoldDB" id="E0NF22"/>
<name>E0NF22_PEDAC</name>
<dbReference type="Gene3D" id="2.40.30.60">
    <property type="entry name" value="RimM"/>
    <property type="match status" value="1"/>
</dbReference>
<comment type="similarity">
    <text evidence="5">Belongs to the RimM family.</text>
</comment>
<evidence type="ECO:0000313" key="9">
    <source>
        <dbReference type="Proteomes" id="UP000004470"/>
    </source>
</evidence>
<dbReference type="Pfam" id="PF24986">
    <property type="entry name" value="PRC_RimM"/>
    <property type="match status" value="1"/>
</dbReference>
<dbReference type="Proteomes" id="UP000004470">
    <property type="component" value="Unassembled WGS sequence"/>
</dbReference>
<dbReference type="InterPro" id="IPR011033">
    <property type="entry name" value="PRC_barrel-like_sf"/>
</dbReference>
<dbReference type="EMBL" id="AEEG01000002">
    <property type="protein sequence ID" value="EFL96183.1"/>
    <property type="molecule type" value="Genomic_DNA"/>
</dbReference>
<dbReference type="GO" id="GO:0042274">
    <property type="term" value="P:ribosomal small subunit biogenesis"/>
    <property type="evidence" value="ECO:0007669"/>
    <property type="project" value="UniProtKB-UniRule"/>
</dbReference>
<dbReference type="HOGENOM" id="CLU_077636_3_1_9"/>
<evidence type="ECO:0000256" key="3">
    <source>
        <dbReference type="ARBA" id="ARBA00022552"/>
    </source>
</evidence>
<reference evidence="8" key="1">
    <citation type="submission" date="2010-07" db="EMBL/GenBank/DDBJ databases">
        <authorList>
            <person name="Muzny D."/>
            <person name="Qin X."/>
            <person name="Deng J."/>
            <person name="Jiang H."/>
            <person name="Liu Y."/>
            <person name="Qu J."/>
            <person name="Song X.-Z."/>
            <person name="Zhang L."/>
            <person name="Thornton R."/>
            <person name="Coyle M."/>
            <person name="Francisco L."/>
            <person name="Jackson L."/>
            <person name="Javaid M."/>
            <person name="Korchina V."/>
            <person name="Kovar C."/>
            <person name="Mata R."/>
            <person name="Mathew T."/>
            <person name="Ngo R."/>
            <person name="Nguyen L."/>
            <person name="Nguyen N."/>
            <person name="Okwuonu G."/>
            <person name="Ongeri F."/>
            <person name="Pham C."/>
            <person name="Simmons D."/>
            <person name="Wilczek-Boney K."/>
            <person name="Hale W."/>
            <person name="Jakkamsetti A."/>
            <person name="Pham P."/>
            <person name="Ruth R."/>
            <person name="San Lucas F."/>
            <person name="Warren J."/>
            <person name="Zhang J."/>
            <person name="Zhao Z."/>
            <person name="Zhou C."/>
            <person name="Zhu D."/>
            <person name="Lee S."/>
            <person name="Bess C."/>
            <person name="Blankenburg K."/>
            <person name="Forbes L."/>
            <person name="Fu Q."/>
            <person name="Gubbala S."/>
            <person name="Hirani K."/>
            <person name="Jayaseelan J.C."/>
            <person name="Lara F."/>
            <person name="Munidasa M."/>
            <person name="Palculict T."/>
            <person name="Patil S."/>
            <person name="Pu L.-L."/>
            <person name="Saada N."/>
            <person name="Tang L."/>
            <person name="Weissenberger G."/>
            <person name="Zhu Y."/>
            <person name="Hemphill L."/>
            <person name="Shang Y."/>
            <person name="Youmans B."/>
            <person name="Ayvaz T."/>
            <person name="Ross M."/>
            <person name="Santibanez J."/>
            <person name="Aqrawi P."/>
            <person name="Gross S."/>
            <person name="Joshi V."/>
            <person name="Fowler G."/>
            <person name="Nazareth L."/>
            <person name="Reid J."/>
            <person name="Worley K."/>
            <person name="Petrosino J."/>
            <person name="Highlander S."/>
            <person name="Gibbs R."/>
        </authorList>
    </citation>
    <scope>NUCLEOTIDE SEQUENCE [LARGE SCALE GENOMIC DNA]</scope>
    <source>
        <strain evidence="8">DSM 20284</strain>
    </source>
</reference>
<dbReference type="PANTHER" id="PTHR33692">
    <property type="entry name" value="RIBOSOME MATURATION FACTOR RIMM"/>
    <property type="match status" value="1"/>
</dbReference>
<comment type="subunit">
    <text evidence="5">Binds ribosomal protein uS19.</text>
</comment>
<dbReference type="GO" id="GO:0006364">
    <property type="term" value="P:rRNA processing"/>
    <property type="evidence" value="ECO:0007669"/>
    <property type="project" value="UniProtKB-UniRule"/>
</dbReference>
<keyword evidence="2 5" id="KW-0690">Ribosome biogenesis</keyword>
<dbReference type="InterPro" id="IPR056792">
    <property type="entry name" value="PRC_RimM"/>
</dbReference>
<dbReference type="InterPro" id="IPR011961">
    <property type="entry name" value="RimM"/>
</dbReference>
<dbReference type="eggNOG" id="COG0806">
    <property type="taxonomic scope" value="Bacteria"/>
</dbReference>
<feature type="domain" description="RimM N-terminal" evidence="6">
    <location>
        <begin position="27"/>
        <end position="113"/>
    </location>
</feature>
<evidence type="ECO:0000256" key="4">
    <source>
        <dbReference type="ARBA" id="ARBA00023186"/>
    </source>
</evidence>
<evidence type="ECO:0000256" key="2">
    <source>
        <dbReference type="ARBA" id="ARBA00022517"/>
    </source>
</evidence>
<dbReference type="PANTHER" id="PTHR33692:SF1">
    <property type="entry name" value="RIBOSOME MATURATION FACTOR RIMM"/>
    <property type="match status" value="1"/>
</dbReference>
<dbReference type="InterPro" id="IPR002676">
    <property type="entry name" value="RimM_N"/>
</dbReference>
<feature type="domain" description="Ribosome maturation factor RimM PRC barrel" evidence="7">
    <location>
        <begin position="125"/>
        <end position="191"/>
    </location>
</feature>
<keyword evidence="4 5" id="KW-0143">Chaperone</keyword>
<keyword evidence="3 5" id="KW-0698">rRNA processing</keyword>
<proteinExistence type="inferred from homology"/>
<dbReference type="Gene3D" id="2.30.30.240">
    <property type="entry name" value="PRC-barrel domain"/>
    <property type="match status" value="1"/>
</dbReference>
<keyword evidence="1 5" id="KW-0963">Cytoplasm</keyword>
<dbReference type="GO" id="GO:0005737">
    <property type="term" value="C:cytoplasm"/>
    <property type="evidence" value="ECO:0007669"/>
    <property type="project" value="UniProtKB-SubCell"/>
</dbReference>
<evidence type="ECO:0000259" key="6">
    <source>
        <dbReference type="Pfam" id="PF01782"/>
    </source>
</evidence>
<dbReference type="SUPFAM" id="SSF50447">
    <property type="entry name" value="Translation proteins"/>
    <property type="match status" value="1"/>
</dbReference>
<dbReference type="SUPFAM" id="SSF50346">
    <property type="entry name" value="PRC-barrel domain"/>
    <property type="match status" value="1"/>
</dbReference>
<dbReference type="InterPro" id="IPR036976">
    <property type="entry name" value="RimM_N_sf"/>
</dbReference>
<evidence type="ECO:0000256" key="1">
    <source>
        <dbReference type="ARBA" id="ARBA00022490"/>
    </source>
</evidence>
<comment type="subcellular location">
    <subcellularLocation>
        <location evidence="5">Cytoplasm</location>
    </subcellularLocation>
</comment>
<dbReference type="Pfam" id="PF01782">
    <property type="entry name" value="RimM"/>
    <property type="match status" value="1"/>
</dbReference>